<protein>
    <submittedName>
        <fullName evidence="2">Uncharacterized protein</fullName>
    </submittedName>
</protein>
<dbReference type="GO" id="GO:0000030">
    <property type="term" value="F:mannosyltransferase activity"/>
    <property type="evidence" value="ECO:0007669"/>
    <property type="project" value="TreeGrafter"/>
</dbReference>
<comment type="caution">
    <text evidence="2">The sequence shown here is derived from an EMBL/GenBank/DDBJ whole genome shotgun (WGS) entry which is preliminary data.</text>
</comment>
<evidence type="ECO:0000313" key="3">
    <source>
        <dbReference type="Proteomes" id="UP001372834"/>
    </source>
</evidence>
<feature type="repeat" description="TPR" evidence="1">
    <location>
        <begin position="78"/>
        <end position="111"/>
    </location>
</feature>
<dbReference type="Gene3D" id="1.25.40.10">
    <property type="entry name" value="Tetratricopeptide repeat domain"/>
    <property type="match status" value="1"/>
</dbReference>
<evidence type="ECO:0000313" key="2">
    <source>
        <dbReference type="EMBL" id="KAK6636506.1"/>
    </source>
</evidence>
<dbReference type="AlphaFoldDB" id="A0AAN8S732"/>
<dbReference type="InterPro" id="IPR052384">
    <property type="entry name" value="TMTC_O-mannosyltransferase"/>
</dbReference>
<dbReference type="PANTHER" id="PTHR44216">
    <property type="entry name" value="PROTEIN O-MANNOSYL-TRANSFERASE TMTC2"/>
    <property type="match status" value="1"/>
</dbReference>
<proteinExistence type="predicted"/>
<evidence type="ECO:0000256" key="1">
    <source>
        <dbReference type="PROSITE-ProRule" id="PRU00339"/>
    </source>
</evidence>
<dbReference type="Pfam" id="PF13181">
    <property type="entry name" value="TPR_8"/>
    <property type="match status" value="1"/>
</dbReference>
<gene>
    <name evidence="2" type="ORF">RUM43_010167</name>
</gene>
<dbReference type="InterPro" id="IPR019734">
    <property type="entry name" value="TPR_rpt"/>
</dbReference>
<dbReference type="Proteomes" id="UP001372834">
    <property type="component" value="Unassembled WGS sequence"/>
</dbReference>
<dbReference type="GO" id="GO:0035269">
    <property type="term" value="P:protein O-linked glycosylation via mannose"/>
    <property type="evidence" value="ECO:0007669"/>
    <property type="project" value="TreeGrafter"/>
</dbReference>
<dbReference type="Pfam" id="PF13176">
    <property type="entry name" value="TPR_7"/>
    <property type="match status" value="1"/>
</dbReference>
<dbReference type="PROSITE" id="PS50005">
    <property type="entry name" value="TPR"/>
    <property type="match status" value="1"/>
</dbReference>
<reference evidence="2 3" key="1">
    <citation type="submission" date="2023-10" db="EMBL/GenBank/DDBJ databases">
        <title>Genomes of two closely related lineages of the louse Polyplax serrata with different host specificities.</title>
        <authorList>
            <person name="Martinu J."/>
            <person name="Tarabai H."/>
            <person name="Stefka J."/>
            <person name="Hypsa V."/>
        </authorList>
    </citation>
    <scope>NUCLEOTIDE SEQUENCE [LARGE SCALE GENOMIC DNA]</scope>
    <source>
        <strain evidence="2">HR10_N</strain>
    </source>
</reference>
<name>A0AAN8S732_POLSC</name>
<keyword evidence="1" id="KW-0802">TPR repeat</keyword>
<accession>A0AAN8S732</accession>
<dbReference type="InterPro" id="IPR011990">
    <property type="entry name" value="TPR-like_helical_dom_sf"/>
</dbReference>
<dbReference type="GO" id="GO:0005789">
    <property type="term" value="C:endoplasmic reticulum membrane"/>
    <property type="evidence" value="ECO:0007669"/>
    <property type="project" value="TreeGrafter"/>
</dbReference>
<dbReference type="SMART" id="SM00028">
    <property type="entry name" value="TPR"/>
    <property type="match status" value="2"/>
</dbReference>
<dbReference type="EMBL" id="JAWJWE010000004">
    <property type="protein sequence ID" value="KAK6636506.1"/>
    <property type="molecule type" value="Genomic_DNA"/>
</dbReference>
<sequence length="142" mass="15993">MTQTHHGGVVYCMRLCGLKKRRTRLIDSIFSSAVAHLNLGQLLASQGRCEEAIVVLRRCSQLDGTGLKDQKQHETTKITALLHLGRLFAEQGRYHKAVSVYMDAVKAMPHFYQPQVCMNQQLNNFCTSSLIIITLNSYHDCA</sequence>
<organism evidence="2 3">
    <name type="scientific">Polyplax serrata</name>
    <name type="common">Common mouse louse</name>
    <dbReference type="NCBI Taxonomy" id="468196"/>
    <lineage>
        <taxon>Eukaryota</taxon>
        <taxon>Metazoa</taxon>
        <taxon>Ecdysozoa</taxon>
        <taxon>Arthropoda</taxon>
        <taxon>Hexapoda</taxon>
        <taxon>Insecta</taxon>
        <taxon>Pterygota</taxon>
        <taxon>Neoptera</taxon>
        <taxon>Paraneoptera</taxon>
        <taxon>Psocodea</taxon>
        <taxon>Troctomorpha</taxon>
        <taxon>Phthiraptera</taxon>
        <taxon>Anoplura</taxon>
        <taxon>Polyplacidae</taxon>
        <taxon>Polyplax</taxon>
    </lineage>
</organism>
<dbReference type="SUPFAM" id="SSF48452">
    <property type="entry name" value="TPR-like"/>
    <property type="match status" value="1"/>
</dbReference>
<dbReference type="PANTHER" id="PTHR44216:SF3">
    <property type="entry name" value="PROTEIN O-MANNOSYL-TRANSFERASE TMTC2"/>
    <property type="match status" value="1"/>
</dbReference>